<dbReference type="AlphaFoldDB" id="A0A101HPI2"/>
<name>A0A101HPI2_9BACT</name>
<evidence type="ECO:0000313" key="2">
    <source>
        <dbReference type="EMBL" id="KUK80663.1"/>
    </source>
</evidence>
<accession>A0A101HPI2</accession>
<organism evidence="2 3">
    <name type="scientific">Mesotoga prima</name>
    <dbReference type="NCBI Taxonomy" id="1184387"/>
    <lineage>
        <taxon>Bacteria</taxon>
        <taxon>Thermotogati</taxon>
        <taxon>Thermotogota</taxon>
        <taxon>Thermotogae</taxon>
        <taxon>Kosmotogales</taxon>
        <taxon>Kosmotogaceae</taxon>
        <taxon>Mesotoga</taxon>
    </lineage>
</organism>
<dbReference type="EMBL" id="LGGP01000126">
    <property type="protein sequence ID" value="KUK80663.1"/>
    <property type="molecule type" value="Genomic_DNA"/>
</dbReference>
<proteinExistence type="predicted"/>
<dbReference type="InterPro" id="IPR006640">
    <property type="entry name" value="SprT-like_domain"/>
</dbReference>
<dbReference type="Pfam" id="PF10263">
    <property type="entry name" value="SprT-like"/>
    <property type="match status" value="1"/>
</dbReference>
<dbReference type="SMART" id="SM00731">
    <property type="entry name" value="SprT"/>
    <property type="match status" value="1"/>
</dbReference>
<dbReference type="GO" id="GO:0006950">
    <property type="term" value="P:response to stress"/>
    <property type="evidence" value="ECO:0007669"/>
    <property type="project" value="UniProtKB-ARBA"/>
</dbReference>
<evidence type="ECO:0000259" key="1">
    <source>
        <dbReference type="SMART" id="SM00731"/>
    </source>
</evidence>
<evidence type="ECO:0000313" key="3">
    <source>
        <dbReference type="Proteomes" id="UP000054092"/>
    </source>
</evidence>
<sequence length="152" mass="17450">MDSANRNLATKARELSLKAFGVFPDIPFSFNSRLKRILGRLVYSRNRGTLTPLRIEISSSISENEELLKKTLLHELSHFYLMTNDRDFSHGSPEFKKLAEELDFDIVAEYEGLPVHRWVCSVCKKTVALSFNRREKKGLSSCCKAPIELQEK</sequence>
<gene>
    <name evidence="2" type="ORF">XD94_0847</name>
</gene>
<dbReference type="Proteomes" id="UP000054092">
    <property type="component" value="Unassembled WGS sequence"/>
</dbReference>
<dbReference type="PATRIC" id="fig|1184387.3.peg.1237"/>
<reference evidence="3" key="1">
    <citation type="journal article" date="2015" name="MBio">
        <title>Genome-Resolved Metagenomic Analysis Reveals Roles for Candidate Phyla and Other Microbial Community Members in Biogeochemical Transformations in Oil Reservoirs.</title>
        <authorList>
            <person name="Hu P."/>
            <person name="Tom L."/>
            <person name="Singh A."/>
            <person name="Thomas B.C."/>
            <person name="Baker B.J."/>
            <person name="Piceno Y.M."/>
            <person name="Andersen G.L."/>
            <person name="Banfield J.F."/>
        </authorList>
    </citation>
    <scope>NUCLEOTIDE SEQUENCE [LARGE SCALE GENOMIC DNA]</scope>
</reference>
<protein>
    <recommendedName>
        <fullName evidence="1">SprT-like domain-containing protein</fullName>
    </recommendedName>
</protein>
<comment type="caution">
    <text evidence="2">The sequence shown here is derived from an EMBL/GenBank/DDBJ whole genome shotgun (WGS) entry which is preliminary data.</text>
</comment>
<feature type="domain" description="SprT-like" evidence="1">
    <location>
        <begin position="6"/>
        <end position="150"/>
    </location>
</feature>